<dbReference type="CDD" id="cd02541">
    <property type="entry name" value="UGPase_prokaryotic"/>
    <property type="match status" value="1"/>
</dbReference>
<keyword evidence="4 8" id="KW-0808">Transferase</keyword>
<dbReference type="PANTHER" id="PTHR43197:SF1">
    <property type="entry name" value="UTP--GLUCOSE-1-PHOSPHATE URIDYLYLTRANSFERASE"/>
    <property type="match status" value="1"/>
</dbReference>
<evidence type="ECO:0000313" key="10">
    <source>
        <dbReference type="EMBL" id="WBA07846.1"/>
    </source>
</evidence>
<dbReference type="EC" id="2.7.7.9" evidence="2 8"/>
<organism evidence="10 11">
    <name type="scientific">Salinivibrio kushneri</name>
    <dbReference type="NCBI Taxonomy" id="1908198"/>
    <lineage>
        <taxon>Bacteria</taxon>
        <taxon>Pseudomonadati</taxon>
        <taxon>Pseudomonadota</taxon>
        <taxon>Gammaproteobacteria</taxon>
        <taxon>Vibrionales</taxon>
        <taxon>Vibrionaceae</taxon>
        <taxon>Salinivibrio</taxon>
    </lineage>
</organism>
<dbReference type="NCBIfam" id="TIGR01099">
    <property type="entry name" value="galU"/>
    <property type="match status" value="1"/>
</dbReference>
<dbReference type="PANTHER" id="PTHR43197">
    <property type="entry name" value="UTP--GLUCOSE-1-PHOSPHATE URIDYLYLTRANSFERASE"/>
    <property type="match status" value="1"/>
</dbReference>
<evidence type="ECO:0000259" key="9">
    <source>
        <dbReference type="Pfam" id="PF00483"/>
    </source>
</evidence>
<sequence length="291" mass="32152">MIKHCLFPAAGYGTRFLPATKSMPKEMMPIVNKPLIEYGVDEAIQAGVKHMGIVTGRGKHALMDHFDKNYELEHQISGTKKEALLTDVRALIQSASYTYIRQNEMKGLGHAILTGKQLVGDNPFAVVLADDLCLNLGGDTVLKQMVELYNHYRCSIVAVQRVPKEETHKYGVISGSKLESGLFRVDSMVEKPAPEDAPSNMAIIGRYILTPDIFEILENTQPGKGGEIQITDALLEQAKRGCVLAYEFEGERFDCGSVEGYIEATNYAYQHVYLGKPTESAEQKQEAPVPA</sequence>
<evidence type="ECO:0000256" key="7">
    <source>
        <dbReference type="ARBA" id="ARBA00048128"/>
    </source>
</evidence>
<accession>A0AA47KJ27</accession>
<comment type="catalytic activity">
    <reaction evidence="7 8">
        <text>alpha-D-glucose 1-phosphate + UTP + H(+) = UDP-alpha-D-glucose + diphosphate</text>
        <dbReference type="Rhea" id="RHEA:19889"/>
        <dbReference type="ChEBI" id="CHEBI:15378"/>
        <dbReference type="ChEBI" id="CHEBI:33019"/>
        <dbReference type="ChEBI" id="CHEBI:46398"/>
        <dbReference type="ChEBI" id="CHEBI:58601"/>
        <dbReference type="ChEBI" id="CHEBI:58885"/>
        <dbReference type="EC" id="2.7.7.9"/>
    </reaction>
</comment>
<dbReference type="InterPro" id="IPR029044">
    <property type="entry name" value="Nucleotide-diphossugar_trans"/>
</dbReference>
<dbReference type="Gene3D" id="3.90.550.10">
    <property type="entry name" value="Spore Coat Polysaccharide Biosynthesis Protein SpsA, Chain A"/>
    <property type="match status" value="1"/>
</dbReference>
<evidence type="ECO:0000256" key="4">
    <source>
        <dbReference type="ARBA" id="ARBA00022679"/>
    </source>
</evidence>
<evidence type="ECO:0000256" key="5">
    <source>
        <dbReference type="ARBA" id="ARBA00022695"/>
    </source>
</evidence>
<dbReference type="FunFam" id="3.90.550.10:FF:000045">
    <property type="entry name" value="UTP--glucose-1-phosphate uridylyltransferase"/>
    <property type="match status" value="1"/>
</dbReference>
<dbReference type="InterPro" id="IPR005771">
    <property type="entry name" value="GalU_uridylyltTrfase_bac/arc"/>
</dbReference>
<evidence type="ECO:0000313" key="11">
    <source>
        <dbReference type="Proteomes" id="UP001164748"/>
    </source>
</evidence>
<name>A0AA47KJ27_9GAMM</name>
<dbReference type="Proteomes" id="UP001164748">
    <property type="component" value="Chromosome"/>
</dbReference>
<feature type="domain" description="Nucleotidyl transferase" evidence="9">
    <location>
        <begin position="9"/>
        <end position="267"/>
    </location>
</feature>
<dbReference type="RefSeq" id="WP_269578432.1">
    <property type="nucleotide sequence ID" value="NZ_CP114588.1"/>
</dbReference>
<evidence type="ECO:0000256" key="3">
    <source>
        <dbReference type="ARBA" id="ARBA00019048"/>
    </source>
</evidence>
<dbReference type="InterPro" id="IPR005835">
    <property type="entry name" value="NTP_transferase_dom"/>
</dbReference>
<comment type="function">
    <text evidence="6">May play a role in stationary phase survival.</text>
</comment>
<dbReference type="AlphaFoldDB" id="A0AA47KJ27"/>
<keyword evidence="5 8" id="KW-0548">Nucleotidyltransferase</keyword>
<dbReference type="Pfam" id="PF00483">
    <property type="entry name" value="NTP_transferase"/>
    <property type="match status" value="1"/>
</dbReference>
<dbReference type="SUPFAM" id="SSF53448">
    <property type="entry name" value="Nucleotide-diphospho-sugar transferases"/>
    <property type="match status" value="1"/>
</dbReference>
<evidence type="ECO:0000256" key="2">
    <source>
        <dbReference type="ARBA" id="ARBA00012415"/>
    </source>
</evidence>
<dbReference type="GO" id="GO:0006011">
    <property type="term" value="P:UDP-alpha-D-glucose metabolic process"/>
    <property type="evidence" value="ECO:0007669"/>
    <property type="project" value="InterPro"/>
</dbReference>
<dbReference type="GO" id="GO:0003983">
    <property type="term" value="F:UTP:glucose-1-phosphate uridylyltransferase activity"/>
    <property type="evidence" value="ECO:0007669"/>
    <property type="project" value="UniProtKB-EC"/>
</dbReference>
<reference evidence="10" key="1">
    <citation type="submission" date="2022-09" db="EMBL/GenBank/DDBJ databases">
        <authorList>
            <person name="Li Z.-J."/>
        </authorList>
    </citation>
    <scope>NUCLEOTIDE SEQUENCE</scope>
    <source>
        <strain evidence="10">TGB11</strain>
    </source>
</reference>
<comment type="similarity">
    <text evidence="1 8">Belongs to the UDPGP type 2 family.</text>
</comment>
<protein>
    <recommendedName>
        <fullName evidence="3 8">UTP--glucose-1-phosphate uridylyltransferase</fullName>
        <ecNumber evidence="2 8">2.7.7.9</ecNumber>
    </recommendedName>
    <alternativeName>
        <fullName evidence="8">UDP-glucose pyrophosphorylase</fullName>
    </alternativeName>
</protein>
<evidence type="ECO:0000256" key="8">
    <source>
        <dbReference type="RuleBase" id="RU361259"/>
    </source>
</evidence>
<dbReference type="EMBL" id="CP114588">
    <property type="protein sequence ID" value="WBA07846.1"/>
    <property type="molecule type" value="Genomic_DNA"/>
</dbReference>
<evidence type="ECO:0000256" key="1">
    <source>
        <dbReference type="ARBA" id="ARBA00006890"/>
    </source>
</evidence>
<evidence type="ECO:0000256" key="6">
    <source>
        <dbReference type="ARBA" id="ARBA00037294"/>
    </source>
</evidence>
<gene>
    <name evidence="10" type="primary">galU</name>
    <name evidence="10" type="ORF">N8M53_08305</name>
</gene>
<proteinExistence type="inferred from homology"/>